<feature type="region of interest" description="Disordered" evidence="6">
    <location>
        <begin position="298"/>
        <end position="333"/>
    </location>
</feature>
<feature type="compositionally biased region" description="Basic residues" evidence="6">
    <location>
        <begin position="323"/>
        <end position="332"/>
    </location>
</feature>
<feature type="region of interest" description="Disordered" evidence="6">
    <location>
        <begin position="489"/>
        <end position="602"/>
    </location>
</feature>
<feature type="compositionally biased region" description="Polar residues" evidence="6">
    <location>
        <begin position="489"/>
        <end position="501"/>
    </location>
</feature>
<evidence type="ECO:0000256" key="5">
    <source>
        <dbReference type="ARBA" id="ARBA00023242"/>
    </source>
</evidence>
<feature type="region of interest" description="Disordered" evidence="6">
    <location>
        <begin position="446"/>
        <end position="473"/>
    </location>
</feature>
<dbReference type="InterPro" id="IPR003021">
    <property type="entry name" value="Rad1_Rec1_Rad17"/>
</dbReference>
<keyword evidence="5" id="KW-0539">Nucleus</keyword>
<keyword evidence="4" id="KW-0234">DNA repair</keyword>
<evidence type="ECO:0000313" key="7">
    <source>
        <dbReference type="EMBL" id="KAK5073381.1"/>
    </source>
</evidence>
<feature type="compositionally biased region" description="Polar residues" evidence="6">
    <location>
        <begin position="534"/>
        <end position="548"/>
    </location>
</feature>
<organism evidence="7 8">
    <name type="scientific">Lithohypha guttulata</name>
    <dbReference type="NCBI Taxonomy" id="1690604"/>
    <lineage>
        <taxon>Eukaryota</taxon>
        <taxon>Fungi</taxon>
        <taxon>Dikarya</taxon>
        <taxon>Ascomycota</taxon>
        <taxon>Pezizomycotina</taxon>
        <taxon>Eurotiomycetes</taxon>
        <taxon>Chaetothyriomycetidae</taxon>
        <taxon>Chaetothyriales</taxon>
        <taxon>Trichomeriaceae</taxon>
        <taxon>Lithohypha</taxon>
    </lineage>
</organism>
<dbReference type="EC" id="3.1.11.2" evidence="7"/>
<dbReference type="PANTHER" id="PTHR10870:SF0">
    <property type="entry name" value="CELL CYCLE CHECKPOINT PROTEIN RAD1"/>
    <property type="match status" value="1"/>
</dbReference>
<dbReference type="PRINTS" id="PR01245">
    <property type="entry name" value="RAD1REC1"/>
</dbReference>
<evidence type="ECO:0000256" key="2">
    <source>
        <dbReference type="ARBA" id="ARBA00010991"/>
    </source>
</evidence>
<protein>
    <submittedName>
        <fullName evidence="7">Checkpoint clamp complex protein Rad1</fullName>
        <ecNumber evidence="7">3.1.11.2</ecNumber>
    </submittedName>
</protein>
<evidence type="ECO:0000313" key="8">
    <source>
        <dbReference type="Proteomes" id="UP001345013"/>
    </source>
</evidence>
<sequence>MAGEPLFTALATSTRQFYSLLRCIAFTTNAEVHITPEGLRFTTEEVRAVQATTLLDKSLFSSYLLAAGDDQVPIPPFQVNIIALLETLQIFGISDSGSAYKNQNGGISSSYAAAFNTPALGLGGTCKITYAEAGAPLSITIEESGVKTTCEMNTYSLPNMYDEENEIPLDRNAVVLKIIMPSTRLYDAVSELASTNSDSLVVNASSISAPYFCLEGHGGPFGDSTVDFAPELKPDGLAESGKRRKQPQVTETFTVAAPQGSHGRVRQRYKFDLIKKAGNAMKAAAKYSKEMEIASRKRAISESSVDVEDESSGSDFAASKSKPTNKRQRTRAKAPTIVETPTNKPVNVFARKNGKIWQSSVGHLVGSPDWKKEIFARDEVWAEIKKLPKKILSARLAVNIVTELEPNINEKPKAQPRNTSAITNGSVRKPTVFKAASDIIDLSDHEQEPEVGIGENITEQNQVDARVPDSTRQSQQLMFDHWAASHQSMTVREVTTNQSESGPPPAPAGLAVNQANAAEDTRDDKHAKDVEQDVATSASIEVQANAESQADDAAQGNGEGGGEVKASGMMLHADKSVSGATAGSNEVPEDGPMKGRWEPTRF</sequence>
<dbReference type="PANTHER" id="PTHR10870">
    <property type="entry name" value="CELL CYCLE CHECKPOINT PROTEIN RAD1"/>
    <property type="match status" value="1"/>
</dbReference>
<comment type="similarity">
    <text evidence="2">Belongs to the rad1 family.</text>
</comment>
<gene>
    <name evidence="7" type="primary">rad1</name>
    <name evidence="7" type="ORF">LTR24_010303</name>
</gene>
<keyword evidence="3" id="KW-0227">DNA damage</keyword>
<keyword evidence="7" id="KW-0378">Hydrolase</keyword>
<evidence type="ECO:0000256" key="4">
    <source>
        <dbReference type="ARBA" id="ARBA00023204"/>
    </source>
</evidence>
<dbReference type="Pfam" id="PF02144">
    <property type="entry name" value="Rad1"/>
    <property type="match status" value="1"/>
</dbReference>
<evidence type="ECO:0000256" key="1">
    <source>
        <dbReference type="ARBA" id="ARBA00004123"/>
    </source>
</evidence>
<proteinExistence type="inferred from homology"/>
<feature type="compositionally biased region" description="Basic and acidic residues" evidence="6">
    <location>
        <begin position="519"/>
        <end position="531"/>
    </location>
</feature>
<evidence type="ECO:0000256" key="6">
    <source>
        <dbReference type="SAM" id="MobiDB-lite"/>
    </source>
</evidence>
<name>A0ABR0JUR7_9EURO</name>
<dbReference type="EMBL" id="JAVRRG010000301">
    <property type="protein sequence ID" value="KAK5073381.1"/>
    <property type="molecule type" value="Genomic_DNA"/>
</dbReference>
<accession>A0ABR0JUR7</accession>
<dbReference type="GO" id="GO:0008311">
    <property type="term" value="F:double-stranded DNA 3'-5' DNA exonuclease activity"/>
    <property type="evidence" value="ECO:0007669"/>
    <property type="project" value="UniProtKB-EC"/>
</dbReference>
<reference evidence="7 8" key="1">
    <citation type="submission" date="2023-08" db="EMBL/GenBank/DDBJ databases">
        <title>Black Yeasts Isolated from many extreme environments.</title>
        <authorList>
            <person name="Coleine C."/>
            <person name="Stajich J.E."/>
            <person name="Selbmann L."/>
        </authorList>
    </citation>
    <scope>NUCLEOTIDE SEQUENCE [LARGE SCALE GENOMIC DNA]</scope>
    <source>
        <strain evidence="7 8">CCFEE 5885</strain>
    </source>
</reference>
<dbReference type="Gene3D" id="3.70.10.10">
    <property type="match status" value="1"/>
</dbReference>
<dbReference type="Proteomes" id="UP001345013">
    <property type="component" value="Unassembled WGS sequence"/>
</dbReference>
<feature type="compositionally biased region" description="Basic and acidic residues" evidence="6">
    <location>
        <begin position="591"/>
        <end position="602"/>
    </location>
</feature>
<comment type="caution">
    <text evidence="7">The sequence shown here is derived from an EMBL/GenBank/DDBJ whole genome shotgun (WGS) entry which is preliminary data.</text>
</comment>
<comment type="subcellular location">
    <subcellularLocation>
        <location evidence="1">Nucleus</location>
    </subcellularLocation>
</comment>
<evidence type="ECO:0000256" key="3">
    <source>
        <dbReference type="ARBA" id="ARBA00022763"/>
    </source>
</evidence>
<keyword evidence="8" id="KW-1185">Reference proteome</keyword>